<protein>
    <submittedName>
        <fullName evidence="1">Uncharacterized protein</fullName>
    </submittedName>
</protein>
<accession>A0A8J3FYF9</accession>
<dbReference type="EMBL" id="BMMK01000035">
    <property type="protein sequence ID" value="GGM75625.1"/>
    <property type="molecule type" value="Genomic_DNA"/>
</dbReference>
<reference evidence="1" key="2">
    <citation type="submission" date="2020-09" db="EMBL/GenBank/DDBJ databases">
        <authorList>
            <person name="Sun Q."/>
            <person name="Zhou Y."/>
        </authorList>
    </citation>
    <scope>NUCLEOTIDE SEQUENCE</scope>
    <source>
        <strain evidence="1">CGMCC 4.5737</strain>
    </source>
</reference>
<evidence type="ECO:0000313" key="1">
    <source>
        <dbReference type="EMBL" id="GGM75625.1"/>
    </source>
</evidence>
<comment type="caution">
    <text evidence="1">The sequence shown here is derived from an EMBL/GenBank/DDBJ whole genome shotgun (WGS) entry which is preliminary data.</text>
</comment>
<reference evidence="1" key="1">
    <citation type="journal article" date="2014" name="Int. J. Syst. Evol. Microbiol.">
        <title>Complete genome sequence of Corynebacterium casei LMG S-19264T (=DSM 44701T), isolated from a smear-ripened cheese.</title>
        <authorList>
            <consortium name="US DOE Joint Genome Institute (JGI-PGF)"/>
            <person name="Walter F."/>
            <person name="Albersmeier A."/>
            <person name="Kalinowski J."/>
            <person name="Ruckert C."/>
        </authorList>
    </citation>
    <scope>NUCLEOTIDE SEQUENCE</scope>
    <source>
        <strain evidence="1">CGMCC 4.5737</strain>
    </source>
</reference>
<proteinExistence type="predicted"/>
<keyword evidence="2" id="KW-1185">Reference proteome</keyword>
<dbReference type="AlphaFoldDB" id="A0A8J3FYF9"/>
<gene>
    <name evidence="1" type="ORF">GCM10012275_52910</name>
</gene>
<dbReference type="Proteomes" id="UP000637578">
    <property type="component" value="Unassembled WGS sequence"/>
</dbReference>
<name>A0A8J3FYF9_9PSEU</name>
<evidence type="ECO:0000313" key="2">
    <source>
        <dbReference type="Proteomes" id="UP000637578"/>
    </source>
</evidence>
<organism evidence="1 2">
    <name type="scientific">Longimycelium tulufanense</name>
    <dbReference type="NCBI Taxonomy" id="907463"/>
    <lineage>
        <taxon>Bacteria</taxon>
        <taxon>Bacillati</taxon>
        <taxon>Actinomycetota</taxon>
        <taxon>Actinomycetes</taxon>
        <taxon>Pseudonocardiales</taxon>
        <taxon>Pseudonocardiaceae</taxon>
        <taxon>Longimycelium</taxon>
    </lineage>
</organism>
<sequence>MAPMSEEAQLYYTVASALGVRKPDATETAIDIGCEKHELCRAQVMLRALARLVSGDHEGR</sequence>